<proteinExistence type="predicted"/>
<name>A0AAV7ULL0_PLEWA</name>
<gene>
    <name evidence="2" type="ORF">NDU88_006632</name>
</gene>
<comment type="caution">
    <text evidence="2">The sequence shown here is derived from an EMBL/GenBank/DDBJ whole genome shotgun (WGS) entry which is preliminary data.</text>
</comment>
<sequence>MSRSHRSTKMAPAGCFTLEVGGSCEQGDSSGLRTRCNVTRSLTALAVDPGKGREAPLDKEGELPGPEIIDTEQGRLGRYRERRGKKPVPVPARRALRRTAEKPPATPRLTDTTTTNRHLRGNNPLQLEQGLPFL</sequence>
<evidence type="ECO:0000313" key="2">
    <source>
        <dbReference type="EMBL" id="KAJ1189890.1"/>
    </source>
</evidence>
<protein>
    <submittedName>
        <fullName evidence="2">Uncharacterized protein</fullName>
    </submittedName>
</protein>
<dbReference type="EMBL" id="JANPWB010000005">
    <property type="protein sequence ID" value="KAJ1189890.1"/>
    <property type="molecule type" value="Genomic_DNA"/>
</dbReference>
<organism evidence="2 3">
    <name type="scientific">Pleurodeles waltl</name>
    <name type="common">Iberian ribbed newt</name>
    <dbReference type="NCBI Taxonomy" id="8319"/>
    <lineage>
        <taxon>Eukaryota</taxon>
        <taxon>Metazoa</taxon>
        <taxon>Chordata</taxon>
        <taxon>Craniata</taxon>
        <taxon>Vertebrata</taxon>
        <taxon>Euteleostomi</taxon>
        <taxon>Amphibia</taxon>
        <taxon>Batrachia</taxon>
        <taxon>Caudata</taxon>
        <taxon>Salamandroidea</taxon>
        <taxon>Salamandridae</taxon>
        <taxon>Pleurodelinae</taxon>
        <taxon>Pleurodeles</taxon>
    </lineage>
</organism>
<evidence type="ECO:0000313" key="3">
    <source>
        <dbReference type="Proteomes" id="UP001066276"/>
    </source>
</evidence>
<feature type="region of interest" description="Disordered" evidence="1">
    <location>
        <begin position="48"/>
        <end position="134"/>
    </location>
</feature>
<dbReference type="AlphaFoldDB" id="A0AAV7ULL0"/>
<accession>A0AAV7ULL0</accession>
<keyword evidence="3" id="KW-1185">Reference proteome</keyword>
<dbReference type="Proteomes" id="UP001066276">
    <property type="component" value="Chromosome 3_1"/>
</dbReference>
<evidence type="ECO:0000256" key="1">
    <source>
        <dbReference type="SAM" id="MobiDB-lite"/>
    </source>
</evidence>
<reference evidence="2" key="1">
    <citation type="journal article" date="2022" name="bioRxiv">
        <title>Sequencing and chromosome-scale assembly of the giantPleurodeles waltlgenome.</title>
        <authorList>
            <person name="Brown T."/>
            <person name="Elewa A."/>
            <person name="Iarovenko S."/>
            <person name="Subramanian E."/>
            <person name="Araus A.J."/>
            <person name="Petzold A."/>
            <person name="Susuki M."/>
            <person name="Suzuki K.-i.T."/>
            <person name="Hayashi T."/>
            <person name="Toyoda A."/>
            <person name="Oliveira C."/>
            <person name="Osipova E."/>
            <person name="Leigh N.D."/>
            <person name="Simon A."/>
            <person name="Yun M.H."/>
        </authorList>
    </citation>
    <scope>NUCLEOTIDE SEQUENCE</scope>
    <source>
        <strain evidence="2">20211129_DDA</strain>
        <tissue evidence="2">Liver</tissue>
    </source>
</reference>
<feature type="compositionally biased region" description="Basic and acidic residues" evidence="1">
    <location>
        <begin position="50"/>
        <end position="62"/>
    </location>
</feature>